<feature type="domain" description="Serine aminopeptidase S33" evidence="2">
    <location>
        <begin position="147"/>
        <end position="403"/>
    </location>
</feature>
<sequence>MRIPLAKLLLVAMLACGAVPRPAHAAEPDPWAYFGLYTLQDGTLFHGGLLEEGDADIWIFGNPERPGLGGVYRKASATRFESLLRPGQALSFSELVDGQFQRIDLHATDGPAQTGRRGPRNTRRDVQIPAAGGTIGASLLAPACRAPHPTVVFVNGSGRTTRQIGDFATFLLDQGMAVLVYDKRDGDPATPGWQQQSLTEIGADAAAALAWAVAQPEIDPRRTGIFGSSQGGWTGAMAAVGDPGADFLIVRAGPGVTETEALLHETRNELRAEGLAGTDLDKAMDLRRELYALAVQGRPISEADALVAPWRDTPWYRKAFGDKPVSELWSARWWGRAADSMSISPVPYLERYDGPVLWFLGEDDENVPLVSSHAALSRTFARMPGDDQTLVVLEDAPHSFVVDAQSPDARYADDYLPTLRDWLATRTLSRRGCHAGK</sequence>
<keyword evidence="4" id="KW-1185">Reference proteome</keyword>
<keyword evidence="1" id="KW-0732">Signal</keyword>
<accession>A0ABP9E522</accession>
<dbReference type="PANTHER" id="PTHR43265">
    <property type="entry name" value="ESTERASE ESTD"/>
    <property type="match status" value="1"/>
</dbReference>
<dbReference type="InterPro" id="IPR029058">
    <property type="entry name" value="AB_hydrolase_fold"/>
</dbReference>
<feature type="chain" id="PRO_5046807238" description="Serine aminopeptidase S33 domain-containing protein" evidence="1">
    <location>
        <begin position="26"/>
        <end position="437"/>
    </location>
</feature>
<dbReference type="Pfam" id="PF12146">
    <property type="entry name" value="Hydrolase_4"/>
    <property type="match status" value="1"/>
</dbReference>
<feature type="signal peptide" evidence="1">
    <location>
        <begin position="1"/>
        <end position="25"/>
    </location>
</feature>
<dbReference type="SUPFAM" id="SSF53474">
    <property type="entry name" value="alpha/beta-Hydrolases"/>
    <property type="match status" value="1"/>
</dbReference>
<dbReference type="Gene3D" id="3.40.50.1820">
    <property type="entry name" value="alpha/beta hydrolase"/>
    <property type="match status" value="1"/>
</dbReference>
<organism evidence="3 4">
    <name type="scientific">Luteimonas vadosa</name>
    <dbReference type="NCBI Taxonomy" id="1165507"/>
    <lineage>
        <taxon>Bacteria</taxon>
        <taxon>Pseudomonadati</taxon>
        <taxon>Pseudomonadota</taxon>
        <taxon>Gammaproteobacteria</taxon>
        <taxon>Lysobacterales</taxon>
        <taxon>Lysobacteraceae</taxon>
        <taxon>Luteimonas</taxon>
    </lineage>
</organism>
<evidence type="ECO:0000256" key="1">
    <source>
        <dbReference type="SAM" id="SignalP"/>
    </source>
</evidence>
<reference evidence="4" key="1">
    <citation type="journal article" date="2019" name="Int. J. Syst. Evol. Microbiol.">
        <title>The Global Catalogue of Microorganisms (GCM) 10K type strain sequencing project: providing services to taxonomists for standard genome sequencing and annotation.</title>
        <authorList>
            <consortium name="The Broad Institute Genomics Platform"/>
            <consortium name="The Broad Institute Genome Sequencing Center for Infectious Disease"/>
            <person name="Wu L."/>
            <person name="Ma J."/>
        </authorList>
    </citation>
    <scope>NUCLEOTIDE SEQUENCE [LARGE SCALE GENOMIC DNA]</scope>
    <source>
        <strain evidence="4">JCM 18392</strain>
    </source>
</reference>
<dbReference type="InterPro" id="IPR022742">
    <property type="entry name" value="Hydrolase_4"/>
</dbReference>
<dbReference type="EMBL" id="BAABJY010000002">
    <property type="protein sequence ID" value="GAA4869417.1"/>
    <property type="molecule type" value="Genomic_DNA"/>
</dbReference>
<dbReference type="InterPro" id="IPR053145">
    <property type="entry name" value="AB_hydrolase_Est10"/>
</dbReference>
<protein>
    <recommendedName>
        <fullName evidence="2">Serine aminopeptidase S33 domain-containing protein</fullName>
    </recommendedName>
</protein>
<evidence type="ECO:0000259" key="2">
    <source>
        <dbReference type="Pfam" id="PF12146"/>
    </source>
</evidence>
<proteinExistence type="predicted"/>
<evidence type="ECO:0000313" key="3">
    <source>
        <dbReference type="EMBL" id="GAA4869417.1"/>
    </source>
</evidence>
<name>A0ABP9E522_9GAMM</name>
<dbReference type="RefSeq" id="WP_345295577.1">
    <property type="nucleotide sequence ID" value="NZ_BAABJY010000002.1"/>
</dbReference>
<dbReference type="Proteomes" id="UP001501323">
    <property type="component" value="Unassembled WGS sequence"/>
</dbReference>
<evidence type="ECO:0000313" key="4">
    <source>
        <dbReference type="Proteomes" id="UP001501323"/>
    </source>
</evidence>
<dbReference type="PANTHER" id="PTHR43265:SF1">
    <property type="entry name" value="ESTERASE ESTD"/>
    <property type="match status" value="1"/>
</dbReference>
<comment type="caution">
    <text evidence="3">The sequence shown here is derived from an EMBL/GenBank/DDBJ whole genome shotgun (WGS) entry which is preliminary data.</text>
</comment>
<gene>
    <name evidence="3" type="ORF">GCM10023332_22490</name>
</gene>